<gene>
    <name evidence="8" type="ORF">PG993_005605</name>
</gene>
<dbReference type="PRINTS" id="PR00420">
    <property type="entry name" value="RNGMNOXGNASE"/>
</dbReference>
<keyword evidence="4" id="KW-0274">FAD</keyword>
<evidence type="ECO:0000256" key="5">
    <source>
        <dbReference type="ARBA" id="ARBA00023002"/>
    </source>
</evidence>
<dbReference type="PANTHER" id="PTHR47178:SF6">
    <property type="entry name" value="FAD-BINDING DOMAIN-CONTAINING PROTEIN"/>
    <property type="match status" value="1"/>
</dbReference>
<evidence type="ECO:0000313" key="9">
    <source>
        <dbReference type="Proteomes" id="UP001444661"/>
    </source>
</evidence>
<comment type="cofactor">
    <cofactor evidence="1">
        <name>FAD</name>
        <dbReference type="ChEBI" id="CHEBI:57692"/>
    </cofactor>
</comment>
<dbReference type="PANTHER" id="PTHR47178">
    <property type="entry name" value="MONOOXYGENASE, FAD-BINDING"/>
    <property type="match status" value="1"/>
</dbReference>
<name>A0ABR1TG08_9PEZI</name>
<keyword evidence="9" id="KW-1185">Reference proteome</keyword>
<dbReference type="Gene3D" id="3.50.50.60">
    <property type="entry name" value="FAD/NAD(P)-binding domain"/>
    <property type="match status" value="1"/>
</dbReference>
<dbReference type="SUPFAM" id="SSF51905">
    <property type="entry name" value="FAD/NAD(P)-binding domain"/>
    <property type="match status" value="1"/>
</dbReference>
<comment type="caution">
    <text evidence="8">The sequence shown here is derived from an EMBL/GenBank/DDBJ whole genome shotgun (WGS) entry which is preliminary data.</text>
</comment>
<evidence type="ECO:0000256" key="1">
    <source>
        <dbReference type="ARBA" id="ARBA00001974"/>
    </source>
</evidence>
<sequence length="416" mass="46438">MSPNRSSPHVLMLGAGLGGLSLAQALRKRGISFEIFERDNRDLERPQGWTVSVHSMVEDMKESVADDMPPFNTVDHLDSVDIPCEFAYYNPDSTAKMGYRDDGSRTYMWANRSTLRKWLSTHIDIQYDKHAIRIEESDKNVTVHFKDGSSAMGDILVGAEGVHSMTRKYILKGNDPVQAEKLFLVSGDVHLTKHEMEEQMTLSHSSYLVDFPGADDGKTYHLFVGLDKLSPPNNEKKPGQAGADYYFHLTGEDDGANCDGFWTYSATREELCEFARRQARDLPERFRCVIGKATAERMKRPPVRLNTLIMDSLPVGRVTLLGDAAHVMTPFRGEGGCHAMKDGLNLARAIDKIDKGDDQSLREALDEYQKEMIKRGCGAAAMSSKEYTTAIDHEKPDSRAVAGMAMVALPQERVVL</sequence>
<evidence type="ECO:0000256" key="3">
    <source>
        <dbReference type="ARBA" id="ARBA00022630"/>
    </source>
</evidence>
<dbReference type="Proteomes" id="UP001444661">
    <property type="component" value="Unassembled WGS sequence"/>
</dbReference>
<keyword evidence="5" id="KW-0560">Oxidoreductase</keyword>
<keyword evidence="6" id="KW-0503">Monooxygenase</keyword>
<protein>
    <recommendedName>
        <fullName evidence="7">FAD-binding domain-containing protein</fullName>
    </recommendedName>
</protein>
<evidence type="ECO:0000256" key="6">
    <source>
        <dbReference type="ARBA" id="ARBA00023033"/>
    </source>
</evidence>
<feature type="domain" description="FAD-binding" evidence="7">
    <location>
        <begin position="10"/>
        <end position="372"/>
    </location>
</feature>
<evidence type="ECO:0000256" key="4">
    <source>
        <dbReference type="ARBA" id="ARBA00022827"/>
    </source>
</evidence>
<accession>A0ABR1TG08</accession>
<reference evidence="8 9" key="1">
    <citation type="submission" date="2023-01" db="EMBL/GenBank/DDBJ databases">
        <title>Analysis of 21 Apiospora genomes using comparative genomics revels a genus with tremendous synthesis potential of carbohydrate active enzymes and secondary metabolites.</title>
        <authorList>
            <person name="Sorensen T."/>
        </authorList>
    </citation>
    <scope>NUCLEOTIDE SEQUENCE [LARGE SCALE GENOMIC DNA]</scope>
    <source>
        <strain evidence="8 9">CBS 33761</strain>
    </source>
</reference>
<proteinExistence type="predicted"/>
<organism evidence="8 9">
    <name type="scientific">Apiospora rasikravindrae</name>
    <dbReference type="NCBI Taxonomy" id="990691"/>
    <lineage>
        <taxon>Eukaryota</taxon>
        <taxon>Fungi</taxon>
        <taxon>Dikarya</taxon>
        <taxon>Ascomycota</taxon>
        <taxon>Pezizomycotina</taxon>
        <taxon>Sordariomycetes</taxon>
        <taxon>Xylariomycetidae</taxon>
        <taxon>Amphisphaeriales</taxon>
        <taxon>Apiosporaceae</taxon>
        <taxon>Apiospora</taxon>
    </lineage>
</organism>
<evidence type="ECO:0000259" key="7">
    <source>
        <dbReference type="Pfam" id="PF01494"/>
    </source>
</evidence>
<dbReference type="EMBL" id="JAQQWK010000003">
    <property type="protein sequence ID" value="KAK8045581.1"/>
    <property type="molecule type" value="Genomic_DNA"/>
</dbReference>
<evidence type="ECO:0000256" key="2">
    <source>
        <dbReference type="ARBA" id="ARBA00005179"/>
    </source>
</evidence>
<dbReference type="InterPro" id="IPR036188">
    <property type="entry name" value="FAD/NAD-bd_sf"/>
</dbReference>
<dbReference type="InterPro" id="IPR002938">
    <property type="entry name" value="FAD-bd"/>
</dbReference>
<comment type="pathway">
    <text evidence="2">Secondary metabolite biosynthesis.</text>
</comment>
<evidence type="ECO:0000313" key="8">
    <source>
        <dbReference type="EMBL" id="KAK8045581.1"/>
    </source>
</evidence>
<keyword evidence="3" id="KW-0285">Flavoprotein</keyword>
<dbReference type="Pfam" id="PF01494">
    <property type="entry name" value="FAD_binding_3"/>
    <property type="match status" value="1"/>
</dbReference>